<evidence type="ECO:0000256" key="12">
    <source>
        <dbReference type="ARBA" id="ARBA00023152"/>
    </source>
</evidence>
<dbReference type="PROSITE" id="PS00111">
    <property type="entry name" value="PGLYCERATE_KINASE"/>
    <property type="match status" value="1"/>
</dbReference>
<dbReference type="PANTHER" id="PTHR11406:SF23">
    <property type="entry name" value="PHOSPHOGLYCERATE KINASE 1, CHLOROPLASTIC-RELATED"/>
    <property type="match status" value="1"/>
</dbReference>
<reference evidence="17 18" key="1">
    <citation type="journal article" date="2019" name="Nat. Microbiol.">
        <title>Expanding anaerobic alkane metabolism in the domain of Archaea.</title>
        <authorList>
            <person name="Wang Y."/>
            <person name="Wegener G."/>
            <person name="Hou J."/>
            <person name="Wang F."/>
            <person name="Xiao X."/>
        </authorList>
    </citation>
    <scope>NUCLEOTIDE SEQUENCE [LARGE SCALE GENOMIC DNA]</scope>
    <source>
        <strain evidence="17">WYZ-LMO10</strain>
    </source>
</reference>
<dbReference type="FunFam" id="3.40.50.1260:FF:000012">
    <property type="entry name" value="Phosphoglycerate kinase"/>
    <property type="match status" value="1"/>
</dbReference>
<evidence type="ECO:0000256" key="1">
    <source>
        <dbReference type="ARBA" id="ARBA00000642"/>
    </source>
</evidence>
<dbReference type="SUPFAM" id="SSF53748">
    <property type="entry name" value="Phosphoglycerate kinase"/>
    <property type="match status" value="1"/>
</dbReference>
<feature type="binding site" evidence="14">
    <location>
        <position position="163"/>
    </location>
    <ligand>
        <name>(2R)-3-phosphoglycerate</name>
        <dbReference type="ChEBI" id="CHEBI:58272"/>
    </ligand>
</feature>
<evidence type="ECO:0000256" key="14">
    <source>
        <dbReference type="PIRSR" id="PIRSR000724-1"/>
    </source>
</evidence>
<evidence type="ECO:0000256" key="13">
    <source>
        <dbReference type="HAMAP-Rule" id="MF_00145"/>
    </source>
</evidence>
<dbReference type="GO" id="GO:0043531">
    <property type="term" value="F:ADP binding"/>
    <property type="evidence" value="ECO:0007669"/>
    <property type="project" value="TreeGrafter"/>
</dbReference>
<evidence type="ECO:0000256" key="16">
    <source>
        <dbReference type="RuleBase" id="RU000532"/>
    </source>
</evidence>
<evidence type="ECO:0000256" key="7">
    <source>
        <dbReference type="ARBA" id="ARBA00022490"/>
    </source>
</evidence>
<dbReference type="PRINTS" id="PR00477">
    <property type="entry name" value="PHGLYCKINASE"/>
</dbReference>
<keyword evidence="9 13" id="KW-0547">Nucleotide-binding</keyword>
<dbReference type="GO" id="GO:0006094">
    <property type="term" value="P:gluconeogenesis"/>
    <property type="evidence" value="ECO:0007669"/>
    <property type="project" value="TreeGrafter"/>
</dbReference>
<dbReference type="FunFam" id="3.40.50.1260:FF:000006">
    <property type="entry name" value="Phosphoglycerate kinase"/>
    <property type="match status" value="1"/>
</dbReference>
<comment type="similarity">
    <text evidence="4 13 16">Belongs to the phosphoglycerate kinase family.</text>
</comment>
<dbReference type="PIRSF" id="PIRSF000724">
    <property type="entry name" value="Pgk"/>
    <property type="match status" value="1"/>
</dbReference>
<evidence type="ECO:0000256" key="4">
    <source>
        <dbReference type="ARBA" id="ARBA00008982"/>
    </source>
</evidence>
<evidence type="ECO:0000256" key="5">
    <source>
        <dbReference type="ARBA" id="ARBA00013061"/>
    </source>
</evidence>
<sequence>MANTKLGFYTMDNFDFNGKKTLLRVDINSPIDPMTGRITDDTRIRSHTATIKELLERGASVTILAHQGRPGDTDFTTLENHAVLLSKYLNKEVNYVEDVFGPSARSAVSSSKPGSVTLLENVRFYSEESIEKVPEAQAKTYLVRYLAPLFSLYVNDAFATSHRSHPSLTGFPMVLPSCGGRLLQKEVEFLSDVMSTKSKPCIFVLGGGKVADSVQLMESLLPKGVADKVLLTGLVSHLFLIAKGERLGKATVKIIEGKGLYPLLPRAQNLLRNYPNKIVTPVDIAILRSDERVELPLGDGQDHSPIYDIGSRTVELYSSIMRDAKVIIMRGPAGYIEDQRFSKGSEELLKAVVKSGAKTLLGGGHLRAISERLGIAEKIDYFSTGGGAFIAFLSGEKLPAIEVLAVSAQKFKADR</sequence>
<dbReference type="EC" id="2.7.2.3" evidence="5 13"/>
<dbReference type="GO" id="GO:0005829">
    <property type="term" value="C:cytosol"/>
    <property type="evidence" value="ECO:0007669"/>
    <property type="project" value="TreeGrafter"/>
</dbReference>
<dbReference type="Pfam" id="PF00162">
    <property type="entry name" value="PGK"/>
    <property type="match status" value="1"/>
</dbReference>
<dbReference type="UniPathway" id="UPA00109">
    <property type="reaction ID" value="UER00185"/>
</dbReference>
<evidence type="ECO:0000256" key="6">
    <source>
        <dbReference type="ARBA" id="ARBA00016471"/>
    </source>
</evidence>
<feature type="binding site" evidence="13">
    <location>
        <begin position="363"/>
        <end position="366"/>
    </location>
    <ligand>
        <name>ATP</name>
        <dbReference type="ChEBI" id="CHEBI:30616"/>
    </ligand>
</feature>
<feature type="binding site" evidence="13 14">
    <location>
        <begin position="26"/>
        <end position="28"/>
    </location>
    <ligand>
        <name>substrate</name>
    </ligand>
</feature>
<keyword evidence="8 13" id="KW-0808">Transferase</keyword>
<dbReference type="GO" id="GO:0005524">
    <property type="term" value="F:ATP binding"/>
    <property type="evidence" value="ECO:0007669"/>
    <property type="project" value="UniProtKB-KW"/>
</dbReference>
<comment type="subunit">
    <text evidence="13">Monomer.</text>
</comment>
<feature type="binding site" evidence="13 14">
    <location>
        <begin position="66"/>
        <end position="69"/>
    </location>
    <ligand>
        <name>substrate</name>
    </ligand>
</feature>
<keyword evidence="10 13" id="KW-0418">Kinase</keyword>
<dbReference type="PANTHER" id="PTHR11406">
    <property type="entry name" value="PHOSPHOGLYCERATE KINASE"/>
    <property type="match status" value="1"/>
</dbReference>
<dbReference type="HAMAP" id="MF_00145">
    <property type="entry name" value="Phosphoglyc_kinase"/>
    <property type="match status" value="1"/>
</dbReference>
<dbReference type="InterPro" id="IPR036043">
    <property type="entry name" value="Phosphoglycerate_kinase_sf"/>
</dbReference>
<evidence type="ECO:0000313" key="17">
    <source>
        <dbReference type="EMBL" id="TDA39660.1"/>
    </source>
</evidence>
<dbReference type="Proteomes" id="UP000315399">
    <property type="component" value="Unassembled WGS sequence"/>
</dbReference>
<keyword evidence="11 13" id="KW-0067">ATP-binding</keyword>
<organism evidence="17 18">
    <name type="scientific">Thermoproteota archaeon</name>
    <dbReference type="NCBI Taxonomy" id="2056631"/>
    <lineage>
        <taxon>Archaea</taxon>
        <taxon>Thermoproteota</taxon>
    </lineage>
</organism>
<keyword evidence="12 13" id="KW-0324">Glycolysis</keyword>
<protein>
    <recommendedName>
        <fullName evidence="6 13">Phosphoglycerate kinase</fullName>
        <ecNumber evidence="5 13">2.7.2.3</ecNumber>
    </recommendedName>
</protein>
<evidence type="ECO:0000256" key="10">
    <source>
        <dbReference type="ARBA" id="ARBA00022777"/>
    </source>
</evidence>
<evidence type="ECO:0000256" key="15">
    <source>
        <dbReference type="PIRSR" id="PIRSR000724-2"/>
    </source>
</evidence>
<accession>A0A523BGP6</accession>
<dbReference type="AlphaFoldDB" id="A0A523BGP6"/>
<feature type="binding site" evidence="13">
    <location>
        <position position="163"/>
    </location>
    <ligand>
        <name>substrate</name>
    </ligand>
</feature>
<feature type="binding site" evidence="13">
    <location>
        <position position="123"/>
    </location>
    <ligand>
        <name>substrate</name>
    </ligand>
</feature>
<dbReference type="EMBL" id="QNVH01000008">
    <property type="protein sequence ID" value="TDA39660.1"/>
    <property type="molecule type" value="Genomic_DNA"/>
</dbReference>
<comment type="subcellular location">
    <subcellularLocation>
        <location evidence="2 13">Cytoplasm</location>
    </subcellularLocation>
</comment>
<dbReference type="GO" id="GO:0004618">
    <property type="term" value="F:phosphoglycerate kinase activity"/>
    <property type="evidence" value="ECO:0007669"/>
    <property type="project" value="UniProtKB-UniRule"/>
</dbReference>
<evidence type="ECO:0000256" key="8">
    <source>
        <dbReference type="ARBA" id="ARBA00022679"/>
    </source>
</evidence>
<dbReference type="InterPro" id="IPR001576">
    <property type="entry name" value="Phosphoglycerate_kinase"/>
</dbReference>
<comment type="caution">
    <text evidence="17">The sequence shown here is derived from an EMBL/GenBank/DDBJ whole genome shotgun (WGS) entry which is preliminary data.</text>
</comment>
<feature type="binding site" evidence="13 15">
    <location>
        <position position="337"/>
    </location>
    <ligand>
        <name>ATP</name>
        <dbReference type="ChEBI" id="CHEBI:30616"/>
    </ligand>
</feature>
<feature type="binding site" evidence="13">
    <location>
        <position position="43"/>
    </location>
    <ligand>
        <name>substrate</name>
    </ligand>
</feature>
<evidence type="ECO:0000256" key="3">
    <source>
        <dbReference type="ARBA" id="ARBA00004838"/>
    </source>
</evidence>
<evidence type="ECO:0000256" key="11">
    <source>
        <dbReference type="ARBA" id="ARBA00022840"/>
    </source>
</evidence>
<feature type="binding site" evidence="14">
    <location>
        <position position="43"/>
    </location>
    <ligand>
        <name>(2R)-3-phosphoglycerate</name>
        <dbReference type="ChEBI" id="CHEBI:58272"/>
    </ligand>
</feature>
<keyword evidence="7 13" id="KW-0963">Cytoplasm</keyword>
<proteinExistence type="inferred from homology"/>
<feature type="binding site" evidence="14">
    <location>
        <position position="123"/>
    </location>
    <ligand>
        <name>(2R)-3-phosphoglycerate</name>
        <dbReference type="ChEBI" id="CHEBI:58272"/>
    </ligand>
</feature>
<evidence type="ECO:0000313" key="18">
    <source>
        <dbReference type="Proteomes" id="UP000315399"/>
    </source>
</evidence>
<dbReference type="Gene3D" id="3.40.50.1260">
    <property type="entry name" value="Phosphoglycerate kinase, N-terminal domain"/>
    <property type="match status" value="2"/>
</dbReference>
<evidence type="ECO:0000256" key="9">
    <source>
        <dbReference type="ARBA" id="ARBA00022741"/>
    </source>
</evidence>
<name>A0A523BGP6_9CREN</name>
<comment type="pathway">
    <text evidence="3 13">Carbohydrate degradation; glycolysis; pyruvate from D-glyceraldehyde 3-phosphate: step 2/5.</text>
</comment>
<comment type="caution">
    <text evidence="13">Lacks conserved residue(s) required for the propagation of feature annotation.</text>
</comment>
<dbReference type="InterPro" id="IPR015824">
    <property type="entry name" value="Phosphoglycerate_kinase_N"/>
</dbReference>
<evidence type="ECO:0000256" key="2">
    <source>
        <dbReference type="ARBA" id="ARBA00004496"/>
    </source>
</evidence>
<dbReference type="InterPro" id="IPR015911">
    <property type="entry name" value="Phosphoglycerate_kinase_CS"/>
</dbReference>
<comment type="catalytic activity">
    <reaction evidence="1 13 16">
        <text>(2R)-3-phosphoglycerate + ATP = (2R)-3-phospho-glyceroyl phosphate + ADP</text>
        <dbReference type="Rhea" id="RHEA:14801"/>
        <dbReference type="ChEBI" id="CHEBI:30616"/>
        <dbReference type="ChEBI" id="CHEBI:57604"/>
        <dbReference type="ChEBI" id="CHEBI:58272"/>
        <dbReference type="ChEBI" id="CHEBI:456216"/>
        <dbReference type="EC" id="2.7.2.3"/>
    </reaction>
</comment>
<gene>
    <name evidence="13 17" type="primary">pgk</name>
    <name evidence="17" type="ORF">DSO08_01535</name>
</gene>
<dbReference type="GO" id="GO:0006096">
    <property type="term" value="P:glycolytic process"/>
    <property type="evidence" value="ECO:0007669"/>
    <property type="project" value="UniProtKB-UniRule"/>
</dbReference>